<evidence type="ECO:0000313" key="1">
    <source>
        <dbReference type="EMBL" id="THD71363.1"/>
    </source>
</evidence>
<keyword evidence="2" id="KW-1185">Reference proteome</keyword>
<dbReference type="Proteomes" id="UP000306113">
    <property type="component" value="Unassembled WGS sequence"/>
</dbReference>
<organism evidence="1 2">
    <name type="scientific">Thalassobius vesicularis</name>
    <dbReference type="NCBI Taxonomy" id="1294297"/>
    <lineage>
        <taxon>Bacteria</taxon>
        <taxon>Pseudomonadati</taxon>
        <taxon>Pseudomonadota</taxon>
        <taxon>Alphaproteobacteria</taxon>
        <taxon>Rhodobacterales</taxon>
        <taxon>Roseobacteraceae</taxon>
        <taxon>Thalassovita</taxon>
    </lineage>
</organism>
<dbReference type="AlphaFoldDB" id="A0A4S3M6W5"/>
<accession>A0A4S3M6W5</accession>
<dbReference type="OrthoDB" id="7272004at2"/>
<gene>
    <name evidence="1" type="ORF">E7681_17790</name>
</gene>
<protein>
    <submittedName>
        <fullName evidence="1">Uncharacterized protein</fullName>
    </submittedName>
</protein>
<dbReference type="EMBL" id="SSMD01000012">
    <property type="protein sequence ID" value="THD71363.1"/>
    <property type="molecule type" value="Genomic_DNA"/>
</dbReference>
<evidence type="ECO:0000313" key="2">
    <source>
        <dbReference type="Proteomes" id="UP000306113"/>
    </source>
</evidence>
<sequence length="107" mass="11235">MTGRGEGQGALSDITLLAWAEAAGPGARLAYHTGFLVVDVAEALSRLRGEELNRLRAVAAAACRLSDAGRVHLVQQRLGPDRFSYLAIARPRRGAAAVRVADLVTAG</sequence>
<comment type="caution">
    <text evidence="1">The sequence shown here is derived from an EMBL/GenBank/DDBJ whole genome shotgun (WGS) entry which is preliminary data.</text>
</comment>
<reference evidence="1 2" key="1">
    <citation type="submission" date="2019-04" db="EMBL/GenBank/DDBJ databases">
        <title>Draft genome sequence of Youngimonas vesicularis.</title>
        <authorList>
            <person name="Hameed A."/>
        </authorList>
    </citation>
    <scope>NUCLEOTIDE SEQUENCE [LARGE SCALE GENOMIC DNA]</scope>
    <source>
        <strain evidence="1 2">CC-AMW-E</strain>
    </source>
</reference>
<proteinExistence type="predicted"/>
<name>A0A4S3M6W5_9RHOB</name>